<organism evidence="2 3">
    <name type="scientific">Halostagnicola kamekurae</name>
    <dbReference type="NCBI Taxonomy" id="619731"/>
    <lineage>
        <taxon>Archaea</taxon>
        <taxon>Methanobacteriati</taxon>
        <taxon>Methanobacteriota</taxon>
        <taxon>Stenosarchaea group</taxon>
        <taxon>Halobacteria</taxon>
        <taxon>Halobacteriales</taxon>
        <taxon>Natrialbaceae</taxon>
        <taxon>Halostagnicola</taxon>
    </lineage>
</organism>
<proteinExistence type="predicted"/>
<keyword evidence="3" id="KW-1185">Reference proteome</keyword>
<accession>A0A1I6NZN6</accession>
<dbReference type="Proteomes" id="UP000199199">
    <property type="component" value="Unassembled WGS sequence"/>
</dbReference>
<sequence length="65" mass="6697">MVEMNAKILGALACGSLMIFVAPAVSGVISGIPIEAALQFIGGVIAIFSASLLLREVVREPNPTE</sequence>
<protein>
    <submittedName>
        <fullName evidence="2">Uncharacterized protein</fullName>
    </submittedName>
</protein>
<gene>
    <name evidence="2" type="ORF">SAMN04488556_0227</name>
</gene>
<dbReference type="EMBL" id="FOZS01000001">
    <property type="protein sequence ID" value="SFS33389.1"/>
    <property type="molecule type" value="Genomic_DNA"/>
</dbReference>
<keyword evidence="1" id="KW-0812">Transmembrane</keyword>
<evidence type="ECO:0000256" key="1">
    <source>
        <dbReference type="SAM" id="Phobius"/>
    </source>
</evidence>
<name>A0A1I6NZN6_9EURY</name>
<keyword evidence="1" id="KW-1133">Transmembrane helix</keyword>
<evidence type="ECO:0000313" key="2">
    <source>
        <dbReference type="EMBL" id="SFS33389.1"/>
    </source>
</evidence>
<reference evidence="3" key="1">
    <citation type="submission" date="2016-10" db="EMBL/GenBank/DDBJ databases">
        <authorList>
            <person name="Varghese N."/>
            <person name="Submissions S."/>
        </authorList>
    </citation>
    <scope>NUCLEOTIDE SEQUENCE [LARGE SCALE GENOMIC DNA]</scope>
    <source>
        <strain evidence="3">DSM 22427</strain>
    </source>
</reference>
<dbReference type="RefSeq" id="WP_092900450.1">
    <property type="nucleotide sequence ID" value="NZ_FOZS01000001.1"/>
</dbReference>
<evidence type="ECO:0000313" key="3">
    <source>
        <dbReference type="Proteomes" id="UP000199199"/>
    </source>
</evidence>
<keyword evidence="1" id="KW-0472">Membrane</keyword>
<dbReference type="AlphaFoldDB" id="A0A1I6NZN6"/>
<feature type="transmembrane region" description="Helical" evidence="1">
    <location>
        <begin position="36"/>
        <end position="54"/>
    </location>
</feature>